<gene>
    <name evidence="2" type="primary">LOC110422121</name>
</gene>
<reference evidence="2" key="1">
    <citation type="submission" date="2025-08" db="UniProtKB">
        <authorList>
            <consortium name="RefSeq"/>
        </authorList>
    </citation>
    <scope>IDENTIFICATION</scope>
    <source>
        <tissue evidence="2">Leaf</tissue>
    </source>
</reference>
<dbReference type="OrthoDB" id="205623at2759"/>
<accession>A0A6J1AWM3</accession>
<evidence type="ECO:0000313" key="1">
    <source>
        <dbReference type="Proteomes" id="UP000504621"/>
    </source>
</evidence>
<organism evidence="1 2">
    <name type="scientific">Herrania umbratica</name>
    <dbReference type="NCBI Taxonomy" id="108875"/>
    <lineage>
        <taxon>Eukaryota</taxon>
        <taxon>Viridiplantae</taxon>
        <taxon>Streptophyta</taxon>
        <taxon>Embryophyta</taxon>
        <taxon>Tracheophyta</taxon>
        <taxon>Spermatophyta</taxon>
        <taxon>Magnoliopsida</taxon>
        <taxon>eudicotyledons</taxon>
        <taxon>Gunneridae</taxon>
        <taxon>Pentapetalae</taxon>
        <taxon>rosids</taxon>
        <taxon>malvids</taxon>
        <taxon>Malvales</taxon>
        <taxon>Malvaceae</taxon>
        <taxon>Byttnerioideae</taxon>
        <taxon>Herrania</taxon>
    </lineage>
</organism>
<dbReference type="RefSeq" id="XP_021291582.1">
    <property type="nucleotide sequence ID" value="XM_021435907.1"/>
</dbReference>
<name>A0A6J1AWM3_9ROSI</name>
<dbReference type="SUPFAM" id="SSF52540">
    <property type="entry name" value="P-loop containing nucleoside triphosphate hydrolases"/>
    <property type="match status" value="1"/>
</dbReference>
<evidence type="ECO:0000313" key="2">
    <source>
        <dbReference type="RefSeq" id="XP_021291582.1"/>
    </source>
</evidence>
<dbReference type="PANTHER" id="PTHR11783">
    <property type="entry name" value="SULFOTRANSFERASE SULT"/>
    <property type="match status" value="1"/>
</dbReference>
<sequence length="137" mass="15390">MYIQDHFQAQSTDIPLCSSVKTGIAWLKALSFSIATRTQFNNSISPLQTKIAHQCIPFVDHGEDPKDNFVSLSHFVRKAARNNIKELKEGDLVSVEEAVELYCKGISFYGPIGNMSWGTGTRAWNILTRYCSLNMKT</sequence>
<proteinExistence type="predicted"/>
<dbReference type="AlphaFoldDB" id="A0A6J1AWM3"/>
<protein>
    <submittedName>
        <fullName evidence="2">Cytosolic sulfotransferase 16-like</fullName>
    </submittedName>
</protein>
<dbReference type="InterPro" id="IPR027417">
    <property type="entry name" value="P-loop_NTPase"/>
</dbReference>
<dbReference type="Gene3D" id="3.40.50.300">
    <property type="entry name" value="P-loop containing nucleotide triphosphate hydrolases"/>
    <property type="match status" value="1"/>
</dbReference>
<keyword evidence="1" id="KW-1185">Reference proteome</keyword>
<dbReference type="GeneID" id="110422121"/>
<dbReference type="Proteomes" id="UP000504621">
    <property type="component" value="Unplaced"/>
</dbReference>